<gene>
    <name evidence="2" type="ORF">VITISV_008077</name>
</gene>
<sequence>MVTGQRRRVAHARAPGLKTQRFGGGDTLQSANCDSTIRVTAASSRFERHQTLFRGLEFHLRNVGLFRDYTLHLRIGVIVWFSEKTKRNAKQKKLGIRVRVRVRVTWC</sequence>
<reference evidence="2" key="1">
    <citation type="journal article" date="2007" name="PLoS ONE">
        <title>The first genome sequence of an elite grapevine cultivar (Pinot noir Vitis vinifera L.): coping with a highly heterozygous genome.</title>
        <authorList>
            <person name="Velasco R."/>
            <person name="Zharkikh A."/>
            <person name="Troggio M."/>
            <person name="Cartwright D.A."/>
            <person name="Cestaro A."/>
            <person name="Pruss D."/>
            <person name="Pindo M."/>
            <person name="FitzGerald L.M."/>
            <person name="Vezzulli S."/>
            <person name="Reid J."/>
            <person name="Malacarne G."/>
            <person name="Iliev D."/>
            <person name="Coppola G."/>
            <person name="Wardell B."/>
            <person name="Micheletti D."/>
            <person name="Macalma T."/>
            <person name="Facci M."/>
            <person name="Mitchell J.T."/>
            <person name="Perazzolli M."/>
            <person name="Eldredge G."/>
            <person name="Gatto P."/>
            <person name="Oyzerski R."/>
            <person name="Moretto M."/>
            <person name="Gutin N."/>
            <person name="Stefanini M."/>
            <person name="Chen Y."/>
            <person name="Segala C."/>
            <person name="Davenport C."/>
            <person name="Dematte L."/>
            <person name="Mraz A."/>
            <person name="Battilana J."/>
            <person name="Stormo K."/>
            <person name="Costa F."/>
            <person name="Tao Q."/>
            <person name="Si-Ammour A."/>
            <person name="Harkins T."/>
            <person name="Lackey A."/>
            <person name="Perbost C."/>
            <person name="Taillon B."/>
            <person name="Stella A."/>
            <person name="Solovyev V."/>
            <person name="Fawcett J.A."/>
            <person name="Sterck L."/>
            <person name="Vandepoele K."/>
            <person name="Grando S.M."/>
            <person name="Toppo S."/>
            <person name="Moser C."/>
            <person name="Lanchbury J."/>
            <person name="Bogden R."/>
            <person name="Skolnick M."/>
            <person name="Sgaramella V."/>
            <person name="Bhatnagar S.K."/>
            <person name="Fontana P."/>
            <person name="Gutin A."/>
            <person name="Van de Peer Y."/>
            <person name="Salamini F."/>
            <person name="Viola R."/>
        </authorList>
    </citation>
    <scope>NUCLEOTIDE SEQUENCE</scope>
</reference>
<evidence type="ECO:0000313" key="2">
    <source>
        <dbReference type="EMBL" id="CAN78797.1"/>
    </source>
</evidence>
<feature type="compositionally biased region" description="Basic residues" evidence="1">
    <location>
        <begin position="1"/>
        <end position="11"/>
    </location>
</feature>
<name>A5B9Z3_VITVI</name>
<proteinExistence type="predicted"/>
<dbReference type="AlphaFoldDB" id="A5B9Z3"/>
<evidence type="ECO:0000256" key="1">
    <source>
        <dbReference type="SAM" id="MobiDB-lite"/>
    </source>
</evidence>
<organism evidence="2">
    <name type="scientific">Vitis vinifera</name>
    <name type="common">Grape</name>
    <dbReference type="NCBI Taxonomy" id="29760"/>
    <lineage>
        <taxon>Eukaryota</taxon>
        <taxon>Viridiplantae</taxon>
        <taxon>Streptophyta</taxon>
        <taxon>Embryophyta</taxon>
        <taxon>Tracheophyta</taxon>
        <taxon>Spermatophyta</taxon>
        <taxon>Magnoliopsida</taxon>
        <taxon>eudicotyledons</taxon>
        <taxon>Gunneridae</taxon>
        <taxon>Pentapetalae</taxon>
        <taxon>rosids</taxon>
        <taxon>Vitales</taxon>
        <taxon>Vitaceae</taxon>
        <taxon>Viteae</taxon>
        <taxon>Vitis</taxon>
    </lineage>
</organism>
<dbReference type="EMBL" id="AM451800">
    <property type="protein sequence ID" value="CAN78797.1"/>
    <property type="molecule type" value="Genomic_DNA"/>
</dbReference>
<protein>
    <submittedName>
        <fullName evidence="2">Uncharacterized protein</fullName>
    </submittedName>
</protein>
<feature type="region of interest" description="Disordered" evidence="1">
    <location>
        <begin position="1"/>
        <end position="25"/>
    </location>
</feature>
<accession>A5B9Z3</accession>